<keyword evidence="1" id="KW-0472">Membrane</keyword>
<dbReference type="AlphaFoldDB" id="A0A1H7M405"/>
<dbReference type="Pfam" id="PF09608">
    <property type="entry name" value="Alph_Pro_TM"/>
    <property type="match status" value="1"/>
</dbReference>
<evidence type="ECO:0000256" key="2">
    <source>
        <dbReference type="SAM" id="SignalP"/>
    </source>
</evidence>
<keyword evidence="2" id="KW-0732">Signal</keyword>
<dbReference type="InterPro" id="IPR019088">
    <property type="entry name" value="CHP02186-rel_TM"/>
</dbReference>
<keyword evidence="1" id="KW-1133">Transmembrane helix</keyword>
<proteinExistence type="predicted"/>
<dbReference type="OrthoDB" id="9815212at2"/>
<dbReference type="Proteomes" id="UP000199664">
    <property type="component" value="Unassembled WGS sequence"/>
</dbReference>
<dbReference type="STRING" id="1036779.SAMN04515666_102710"/>
<keyword evidence="1" id="KW-0812">Transmembrane</keyword>
<feature type="chain" id="PRO_5011457234" description="Transmembrane protein (Alph_Pro_TM)" evidence="2">
    <location>
        <begin position="24"/>
        <end position="256"/>
    </location>
</feature>
<sequence length="256" mass="28147">MRHAALALIAACLAVLAALPAKAEALIAALSTHRIAIASNFTGDQLAVFGLVERDGRSVARADPYDIVVTVRGPRRMLIVREKERVGPLWINRTQRRFPDRSIYLSVATNRPIKEILSEEAARRDKIGLANAQRTPTGFDFELDIARFREALIRTLEGKQLYALDERGVTFLSPALFSSQIKIPAVAPTGPYEVEVLLYAGGSILARQTTNFEVVKTGAEQRMTSAAHDRPLLYGLATVAVALLLGWLATVIFRRD</sequence>
<organism evidence="3 4">
    <name type="scientific">Bosea lupini</name>
    <dbReference type="NCBI Taxonomy" id="1036779"/>
    <lineage>
        <taxon>Bacteria</taxon>
        <taxon>Pseudomonadati</taxon>
        <taxon>Pseudomonadota</taxon>
        <taxon>Alphaproteobacteria</taxon>
        <taxon>Hyphomicrobiales</taxon>
        <taxon>Boseaceae</taxon>
        <taxon>Bosea</taxon>
    </lineage>
</organism>
<protein>
    <recommendedName>
        <fullName evidence="5">Transmembrane protein (Alph_Pro_TM)</fullName>
    </recommendedName>
</protein>
<feature type="transmembrane region" description="Helical" evidence="1">
    <location>
        <begin position="232"/>
        <end position="253"/>
    </location>
</feature>
<keyword evidence="4" id="KW-1185">Reference proteome</keyword>
<evidence type="ECO:0008006" key="5">
    <source>
        <dbReference type="Google" id="ProtNLM"/>
    </source>
</evidence>
<reference evidence="4" key="1">
    <citation type="submission" date="2016-10" db="EMBL/GenBank/DDBJ databases">
        <authorList>
            <person name="Varghese N."/>
            <person name="Submissions S."/>
        </authorList>
    </citation>
    <scope>NUCLEOTIDE SEQUENCE [LARGE SCALE GENOMIC DNA]</scope>
    <source>
        <strain evidence="4">LMG 26383,CCUG 61248,R- 45681</strain>
    </source>
</reference>
<dbReference type="RefSeq" id="WP_091831957.1">
    <property type="nucleotide sequence ID" value="NZ_FOAN01000002.1"/>
</dbReference>
<accession>A0A1H7M405</accession>
<evidence type="ECO:0000256" key="1">
    <source>
        <dbReference type="SAM" id="Phobius"/>
    </source>
</evidence>
<gene>
    <name evidence="3" type="ORF">SAMN04515666_102710</name>
</gene>
<name>A0A1H7M405_9HYPH</name>
<dbReference type="EMBL" id="FOAN01000002">
    <property type="protein sequence ID" value="SEL05819.1"/>
    <property type="molecule type" value="Genomic_DNA"/>
</dbReference>
<feature type="signal peptide" evidence="2">
    <location>
        <begin position="1"/>
        <end position="23"/>
    </location>
</feature>
<evidence type="ECO:0000313" key="4">
    <source>
        <dbReference type="Proteomes" id="UP000199664"/>
    </source>
</evidence>
<evidence type="ECO:0000313" key="3">
    <source>
        <dbReference type="EMBL" id="SEL05819.1"/>
    </source>
</evidence>